<dbReference type="Pfam" id="PF01477">
    <property type="entry name" value="PLAT"/>
    <property type="match status" value="1"/>
</dbReference>
<evidence type="ECO:0000256" key="2">
    <source>
        <dbReference type="ARBA" id="ARBA00007200"/>
    </source>
</evidence>
<keyword evidence="3 11" id="KW-0812">Transmembrane</keyword>
<dbReference type="GO" id="GO:0016020">
    <property type="term" value="C:membrane"/>
    <property type="evidence" value="ECO:0007669"/>
    <property type="project" value="UniProtKB-SubCell"/>
</dbReference>
<feature type="transmembrane region" description="Helical" evidence="11">
    <location>
        <begin position="1552"/>
        <end position="1575"/>
    </location>
</feature>
<accession>A0ABD0LSJ1</accession>
<dbReference type="Gene3D" id="2.60.60.20">
    <property type="entry name" value="PLAT/LH2 domain"/>
    <property type="match status" value="1"/>
</dbReference>
<dbReference type="PANTHER" id="PTHR10877:SF194">
    <property type="entry name" value="LOCATION OF VULVA DEFECTIVE 1"/>
    <property type="match status" value="1"/>
</dbReference>
<evidence type="ECO:0000256" key="1">
    <source>
        <dbReference type="ARBA" id="ARBA00004141"/>
    </source>
</evidence>
<dbReference type="Proteomes" id="UP001519460">
    <property type="component" value="Unassembled WGS sequence"/>
</dbReference>
<evidence type="ECO:0000256" key="11">
    <source>
        <dbReference type="SAM" id="Phobius"/>
    </source>
</evidence>
<keyword evidence="5 11" id="KW-1133">Transmembrane helix</keyword>
<comment type="caution">
    <text evidence="13">The sequence shown here is derived from an EMBL/GenBank/DDBJ whole genome shotgun (WGS) entry which is preliminary data.</text>
</comment>
<feature type="transmembrane region" description="Helical" evidence="11">
    <location>
        <begin position="1194"/>
        <end position="1225"/>
    </location>
</feature>
<dbReference type="Pfam" id="PF20519">
    <property type="entry name" value="Polycystin_dom"/>
    <property type="match status" value="1"/>
</dbReference>
<evidence type="ECO:0000256" key="7">
    <source>
        <dbReference type="ARBA" id="ARBA00023180"/>
    </source>
</evidence>
<dbReference type="SMART" id="SM00308">
    <property type="entry name" value="LH2"/>
    <property type="match status" value="1"/>
</dbReference>
<keyword evidence="7" id="KW-0325">Glycoprotein</keyword>
<dbReference type="InterPro" id="IPR036392">
    <property type="entry name" value="PLAT/LH2_dom_sf"/>
</dbReference>
<protein>
    <recommendedName>
        <fullName evidence="12">PLAT domain-containing protein</fullName>
    </recommendedName>
</protein>
<name>A0ABD0LSJ1_9CAEN</name>
<feature type="transmembrane region" description="Helical" evidence="11">
    <location>
        <begin position="1158"/>
        <end position="1182"/>
    </location>
</feature>
<evidence type="ECO:0000313" key="13">
    <source>
        <dbReference type="EMBL" id="KAK7502327.1"/>
    </source>
</evidence>
<dbReference type="PANTHER" id="PTHR10877">
    <property type="entry name" value="POLYCYSTIN FAMILY MEMBER"/>
    <property type="match status" value="1"/>
</dbReference>
<proteinExistence type="inferred from homology"/>
<comment type="subcellular location">
    <subcellularLocation>
        <location evidence="1">Membrane</location>
        <topology evidence="1">Multi-pass membrane protein</topology>
    </subcellularLocation>
</comment>
<dbReference type="InterPro" id="IPR001024">
    <property type="entry name" value="PLAT/LH2_dom"/>
</dbReference>
<dbReference type="PRINTS" id="PR01433">
    <property type="entry name" value="POLYCYSTIN2"/>
</dbReference>
<dbReference type="Pfam" id="PF08016">
    <property type="entry name" value="PKD_channel"/>
    <property type="match status" value="1"/>
</dbReference>
<feature type="transmembrane region" description="Helical" evidence="11">
    <location>
        <begin position="1641"/>
        <end position="1661"/>
    </location>
</feature>
<feature type="transmembrane region" description="Helical" evidence="11">
    <location>
        <begin position="1072"/>
        <end position="1093"/>
    </location>
</feature>
<evidence type="ECO:0000256" key="9">
    <source>
        <dbReference type="PROSITE-ProRule" id="PRU00152"/>
    </source>
</evidence>
<evidence type="ECO:0000256" key="8">
    <source>
        <dbReference type="PIRSR" id="PIRSR603915-2"/>
    </source>
</evidence>
<evidence type="ECO:0000256" key="3">
    <source>
        <dbReference type="ARBA" id="ARBA00022692"/>
    </source>
</evidence>
<evidence type="ECO:0000256" key="6">
    <source>
        <dbReference type="ARBA" id="ARBA00023136"/>
    </source>
</evidence>
<dbReference type="InterPro" id="IPR003915">
    <property type="entry name" value="PKD_2"/>
</dbReference>
<feature type="transmembrane region" description="Helical" evidence="11">
    <location>
        <begin position="1587"/>
        <end position="1609"/>
    </location>
</feature>
<dbReference type="InterPro" id="IPR002859">
    <property type="entry name" value="PKD/REJ-like"/>
</dbReference>
<dbReference type="InterPro" id="IPR046791">
    <property type="entry name" value="Polycystin_dom"/>
</dbReference>
<dbReference type="PROSITE" id="PS50095">
    <property type="entry name" value="PLAT"/>
    <property type="match status" value="1"/>
</dbReference>
<gene>
    <name evidence="13" type="ORF">BaRGS_00006280</name>
</gene>
<feature type="disulfide bond" evidence="8">
    <location>
        <begin position="1401"/>
        <end position="1414"/>
    </location>
</feature>
<evidence type="ECO:0000256" key="10">
    <source>
        <dbReference type="SAM" id="MobiDB-lite"/>
    </source>
</evidence>
<dbReference type="FunFam" id="2.60.60.20:FF:000022">
    <property type="entry name" value="Uncharacterized protein"/>
    <property type="match status" value="1"/>
</dbReference>
<feature type="region of interest" description="Disordered" evidence="10">
    <location>
        <begin position="1804"/>
        <end position="1823"/>
    </location>
</feature>
<comment type="caution">
    <text evidence="9">Lacks conserved residue(s) required for the propagation of feature annotation.</text>
</comment>
<sequence>MTGKNVYNAELRLDPWTLDLKLYRVYFKVTLTGYGDKFRLTGSDYSYFQVVQSALVGIMINGGTTEVVQGVGVPLHLTPLSFSFDASVLNNDPRASELSVVSWNCTFRPTDKPNQDNTETCPGHLTTPPVATTGSSGQFYSSLTQGYTYSFTAILQKDSRSTMASLDVVVLDGCAGGSVCHQLPNGKLVLKSARLGLRAKCIENCGEQTGSYSWNISLRDTGGWRPLQHEDMVTNARTLGYESQSSEMAVYPSLFEAFASTTRYRVECAMTVIDTNGKRQDGWAAIHFQLNTPPRGGNCTIEPKEMVATMKKLFRIQCQGWQDDDEIQEYQFYTYHDNTSVPLQITWVMTSKGDVDINVTIGCGPKHLDYYNSVLVIVRDTMGASTTYKIGAVRVTPSLEDSHEWEKALKKKSAEGDLISLTELVAVIANSLNQDKHDGGPNYAGGEDTATQSSLTDQEALELREQALEAFTTLPLNDVMSMDQILSTMMEILRIPDEITNRAQMTVMNILSKMAEKLEDVEQLTSEERMKNLKYMIATAGSCLAAGGSSGFYGTLTMLEQAEQTSLFGDYDVDSVARDDECLELQEQKPHTIEEAIQRQRRLANCRLTRANSTQLFESGREIMGRIVSSFRNNSIIGESQQFNTNHQNTRLTLMKAEHILRKSITLDGSNVSAEFPADVFSEGENDTLVLELIENVNTPLRYTPGAKNLATNTSFVTVNIQRDDSGQQVTLANPLKVWIPRGERQTRPVSMRVDANTSPWKTFMIHRTEVRMSGSSLHVTLCVETADLGLAVLVSLGDPPNHLTGHYPNQPACSNVMLDNEQLADYLGPAYVGVRQLLPNETDLDLSDCTQLPAYWGNGTPDTLFTTNYSIKIFTSGCYVWSEESKDWSSEGLRVGLAPLEDNNPRHKYFYKINVTTGMRRKAGTKSKVFFKLIGEEEDSDIRQFTDSKRDIFQRSSTDGFLMATPGPLGHLQCVHIWHDNSGGGDWASWYLDHMTIQDIQTGERWMFIANTWLAVEKGNGKVNRIIHSATRQEMAEFSQGVKLRSRQNLKDEHLWYSVISCPPQSRFTRVQRVCCCLCVLLTTMLANAMFYKTDDDARVVNEAFVLHLGPFTLSPQQVFIGRSAGQPWSETDCEANMEPVADVSQDGKKKTWSLPWWCRVVAWILWAVTCLVSAAFVTFYGIQFEDATCREWITSLLISFFTSVFVLQPIKIFLLAVLQVLILKKTDDKFDDLEVEPTRFAGDELPLHTDTKQSCGSAATESHNTPKWKPLKGGALRAARKRRLKEIQLWRVLRDIITHTIFLAILLYLAHRDRTQNMFLYKDTLHRVFIKNNQADFNKVSNTREFWEWTRSGLVDGVRAGPYYNHLPPFLLRGFVNDKVSKILGYATMRQVRVKPGECNVLEMMTEIVKECNTAYSVFDQEEDDFDIGWKQRTVNSTVNSTAEWYNYMSADELDSYPYWGQLAVYGGGGYVVRLQGSRSDLLDLMARLETEMWVDRYTRAVFIEFTTYNAQVNLFSIARILAEFHPTGGIVPSYRFEPAMLLPYGASVYYTHLTLEILLCCFILFLTIHLMAGLAKQRMAFLRGFWNIIEFCIITMSWSAVVVYFFRLFETQKRTAEVKETQGLGYVSFQYVAYWHEVLGYLVGWAVFFATVKFLKLLRFNRRISLFAATLKECSGALLNFSLVFWVVFLSFDMLFFLIYMTIDGRYSSFMGSAVANTLMIMGKFTTYDMMMADPLLTTVLMFLYCFSMTYILLSVFVAILSDGFKKVRDNLTKQQNDHEILNFIICRIRHFFGAQIEEGPSAVDRSEPDAGEQASKTDAAAGRYGTLEKTVDQLLTELCERQKRHYYEEALELAYREIELFHLHRVERPPNPEPPV</sequence>
<feature type="transmembrane region" description="Helical" evidence="11">
    <location>
        <begin position="1739"/>
        <end position="1764"/>
    </location>
</feature>
<dbReference type="EMBL" id="JACVVK020000026">
    <property type="protein sequence ID" value="KAK7502327.1"/>
    <property type="molecule type" value="Genomic_DNA"/>
</dbReference>
<reference evidence="13 14" key="1">
    <citation type="journal article" date="2023" name="Sci. Data">
        <title>Genome assembly of the Korean intertidal mud-creeper Batillaria attramentaria.</title>
        <authorList>
            <person name="Patra A.K."/>
            <person name="Ho P.T."/>
            <person name="Jun S."/>
            <person name="Lee S.J."/>
            <person name="Kim Y."/>
            <person name="Won Y.J."/>
        </authorList>
    </citation>
    <scope>NUCLEOTIDE SEQUENCE [LARGE SCALE GENOMIC DNA]</scope>
    <source>
        <strain evidence="13">Wonlab-2016</strain>
    </source>
</reference>
<evidence type="ECO:0000256" key="5">
    <source>
        <dbReference type="ARBA" id="ARBA00022989"/>
    </source>
</evidence>
<dbReference type="InterPro" id="IPR051223">
    <property type="entry name" value="Polycystin"/>
</dbReference>
<feature type="domain" description="PLAT" evidence="12">
    <location>
        <begin position="910"/>
        <end position="1029"/>
    </location>
</feature>
<evidence type="ECO:0000256" key="4">
    <source>
        <dbReference type="ARBA" id="ARBA00022729"/>
    </source>
</evidence>
<dbReference type="InterPro" id="IPR013122">
    <property type="entry name" value="PKD1_2_channel"/>
</dbReference>
<keyword evidence="14" id="KW-1185">Reference proteome</keyword>
<evidence type="ECO:0000313" key="14">
    <source>
        <dbReference type="Proteomes" id="UP001519460"/>
    </source>
</evidence>
<keyword evidence="4" id="KW-0732">Signal</keyword>
<organism evidence="13 14">
    <name type="scientific">Batillaria attramentaria</name>
    <dbReference type="NCBI Taxonomy" id="370345"/>
    <lineage>
        <taxon>Eukaryota</taxon>
        <taxon>Metazoa</taxon>
        <taxon>Spiralia</taxon>
        <taxon>Lophotrochozoa</taxon>
        <taxon>Mollusca</taxon>
        <taxon>Gastropoda</taxon>
        <taxon>Caenogastropoda</taxon>
        <taxon>Sorbeoconcha</taxon>
        <taxon>Cerithioidea</taxon>
        <taxon>Batillariidae</taxon>
        <taxon>Batillaria</taxon>
    </lineage>
</organism>
<feature type="transmembrane region" description="Helical" evidence="11">
    <location>
        <begin position="1294"/>
        <end position="1312"/>
    </location>
</feature>
<feature type="transmembrane region" description="Helical" evidence="11">
    <location>
        <begin position="1681"/>
        <end position="1706"/>
    </location>
</feature>
<dbReference type="SUPFAM" id="SSF49723">
    <property type="entry name" value="Lipase/lipooxygenase domain (PLAT/LH2 domain)"/>
    <property type="match status" value="1"/>
</dbReference>
<dbReference type="Pfam" id="PF02010">
    <property type="entry name" value="REJ"/>
    <property type="match status" value="1"/>
</dbReference>
<evidence type="ECO:0000259" key="12">
    <source>
        <dbReference type="PROSITE" id="PS50095"/>
    </source>
</evidence>
<feature type="region of interest" description="Disordered" evidence="10">
    <location>
        <begin position="436"/>
        <end position="456"/>
    </location>
</feature>
<keyword evidence="6 11" id="KW-0472">Membrane</keyword>
<comment type="similarity">
    <text evidence="2">Belongs to the polycystin family.</text>
</comment>